<dbReference type="PANTHER" id="PTHR43124">
    <property type="entry name" value="PURINE EFFLUX PUMP PBUE"/>
    <property type="match status" value="1"/>
</dbReference>
<feature type="transmembrane region" description="Helical" evidence="7">
    <location>
        <begin position="7"/>
        <end position="30"/>
    </location>
</feature>
<feature type="transmembrane region" description="Helical" evidence="7">
    <location>
        <begin position="270"/>
        <end position="287"/>
    </location>
</feature>
<dbReference type="Pfam" id="PF07690">
    <property type="entry name" value="MFS_1"/>
    <property type="match status" value="1"/>
</dbReference>
<evidence type="ECO:0000256" key="7">
    <source>
        <dbReference type="SAM" id="Phobius"/>
    </source>
</evidence>
<accession>A0ABY7X5W3</accession>
<keyword evidence="3" id="KW-1003">Cell membrane</keyword>
<keyword evidence="4 7" id="KW-0812">Transmembrane</keyword>
<feature type="transmembrane region" description="Helical" evidence="7">
    <location>
        <begin position="293"/>
        <end position="311"/>
    </location>
</feature>
<dbReference type="PANTHER" id="PTHR43124:SF3">
    <property type="entry name" value="CHLORAMPHENICOL EFFLUX PUMP RV0191"/>
    <property type="match status" value="1"/>
</dbReference>
<evidence type="ECO:0000256" key="3">
    <source>
        <dbReference type="ARBA" id="ARBA00022475"/>
    </source>
</evidence>
<reference evidence="9 10" key="1">
    <citation type="submission" date="2023-02" db="EMBL/GenBank/DDBJ databases">
        <title>Pathogen: clinical or host-associated sample.</title>
        <authorList>
            <person name="Hergert J."/>
            <person name="Casey R."/>
            <person name="Wagner J."/>
            <person name="Young E.L."/>
            <person name="Oakeson K.F."/>
        </authorList>
    </citation>
    <scope>NUCLEOTIDE SEQUENCE [LARGE SCALE GENOMIC DNA]</scope>
    <source>
        <strain evidence="9 10">2022CK-00829</strain>
    </source>
</reference>
<evidence type="ECO:0000256" key="1">
    <source>
        <dbReference type="ARBA" id="ARBA00004651"/>
    </source>
</evidence>
<feature type="transmembrane region" description="Helical" evidence="7">
    <location>
        <begin position="106"/>
        <end position="124"/>
    </location>
</feature>
<evidence type="ECO:0000256" key="6">
    <source>
        <dbReference type="ARBA" id="ARBA00023136"/>
    </source>
</evidence>
<dbReference type="EMBL" id="CP118108">
    <property type="protein sequence ID" value="WDI00265.1"/>
    <property type="molecule type" value="Genomic_DNA"/>
</dbReference>
<evidence type="ECO:0000256" key="5">
    <source>
        <dbReference type="ARBA" id="ARBA00022989"/>
    </source>
</evidence>
<dbReference type="InterPro" id="IPR050189">
    <property type="entry name" value="MFS_Efflux_Transporters"/>
</dbReference>
<feature type="transmembrane region" description="Helical" evidence="7">
    <location>
        <begin position="359"/>
        <end position="381"/>
    </location>
</feature>
<proteinExistence type="predicted"/>
<keyword evidence="10" id="KW-1185">Reference proteome</keyword>
<dbReference type="CDD" id="cd17324">
    <property type="entry name" value="MFS_NepI_like"/>
    <property type="match status" value="1"/>
</dbReference>
<keyword evidence="5 7" id="KW-1133">Transmembrane helix</keyword>
<comment type="subcellular location">
    <subcellularLocation>
        <location evidence="1">Cell membrane</location>
        <topology evidence="1">Multi-pass membrane protein</topology>
    </subcellularLocation>
</comment>
<dbReference type="InterPro" id="IPR036259">
    <property type="entry name" value="MFS_trans_sf"/>
</dbReference>
<gene>
    <name evidence="9" type="ORF">PUW25_13190</name>
</gene>
<dbReference type="PROSITE" id="PS50850">
    <property type="entry name" value="MFS"/>
    <property type="match status" value="1"/>
</dbReference>
<keyword evidence="6 7" id="KW-0472">Membrane</keyword>
<feature type="transmembrane region" description="Helical" evidence="7">
    <location>
        <begin position="203"/>
        <end position="223"/>
    </location>
</feature>
<feature type="transmembrane region" description="Helical" evidence="7">
    <location>
        <begin position="162"/>
        <end position="182"/>
    </location>
</feature>
<dbReference type="SUPFAM" id="SSF103473">
    <property type="entry name" value="MFS general substrate transporter"/>
    <property type="match status" value="1"/>
</dbReference>
<evidence type="ECO:0000256" key="2">
    <source>
        <dbReference type="ARBA" id="ARBA00022448"/>
    </source>
</evidence>
<protein>
    <submittedName>
        <fullName evidence="9">MFS transporter</fullName>
    </submittedName>
</protein>
<feature type="transmembrane region" description="Helical" evidence="7">
    <location>
        <begin position="74"/>
        <end position="100"/>
    </location>
</feature>
<feature type="transmembrane region" description="Helical" evidence="7">
    <location>
        <begin position="332"/>
        <end position="353"/>
    </location>
</feature>
<evidence type="ECO:0000313" key="10">
    <source>
        <dbReference type="Proteomes" id="UP001221519"/>
    </source>
</evidence>
<evidence type="ECO:0000256" key="4">
    <source>
        <dbReference type="ARBA" id="ARBA00022692"/>
    </source>
</evidence>
<evidence type="ECO:0000259" key="8">
    <source>
        <dbReference type="PROSITE" id="PS50850"/>
    </source>
</evidence>
<feature type="transmembrane region" description="Helical" evidence="7">
    <location>
        <begin position="136"/>
        <end position="156"/>
    </location>
</feature>
<sequence>MVKQNHLLIFILTIGVFGILNTEMGIIGLLPSLADRFDVSVTHAGLLVSVFALGIAISGPIMPLLFSGMNRKKVMLLVLGVFVIANIVSLITTSFTMLLIARIIPALFHPIYCSLAFTVAGSSVSKEEAPRAVSKVFIGISAGMVAGVPIASFMNHTFSYEWAMAFFLIVNALVFIATVLFVPSMPVKERLTYGSQFSVIKRPVLWISIVTVILLNASVFGVYSYLTEYLGTVTKMSPNATSLTLFIFGGANMIGNIIAGRLLTHSAAKAVFVFPLLLVAVYILIFFTGQLAVAMAITTILWGILAGGIMANINQYLIMSAAPQAPDFANGLFISACNIGTTVGTAVGGIFITQMGTPYLILVGILSLVLSLATILFRNYLFAPVQQLSK</sequence>
<dbReference type="RefSeq" id="WP_274337179.1">
    <property type="nucleotide sequence ID" value="NZ_CP118106.1"/>
</dbReference>
<dbReference type="InterPro" id="IPR011701">
    <property type="entry name" value="MFS"/>
</dbReference>
<feature type="transmembrane region" description="Helical" evidence="7">
    <location>
        <begin position="243"/>
        <end position="263"/>
    </location>
</feature>
<dbReference type="Proteomes" id="UP001221519">
    <property type="component" value="Chromosome"/>
</dbReference>
<organism evidence="9 10">
    <name type="scientific">Paenibacillus urinalis</name>
    <dbReference type="NCBI Taxonomy" id="521520"/>
    <lineage>
        <taxon>Bacteria</taxon>
        <taxon>Bacillati</taxon>
        <taxon>Bacillota</taxon>
        <taxon>Bacilli</taxon>
        <taxon>Bacillales</taxon>
        <taxon>Paenibacillaceae</taxon>
        <taxon>Paenibacillus</taxon>
    </lineage>
</organism>
<dbReference type="InterPro" id="IPR020846">
    <property type="entry name" value="MFS_dom"/>
</dbReference>
<dbReference type="Gene3D" id="1.20.1250.20">
    <property type="entry name" value="MFS general substrate transporter like domains"/>
    <property type="match status" value="1"/>
</dbReference>
<keyword evidence="2" id="KW-0813">Transport</keyword>
<name>A0ABY7X5W3_9BACL</name>
<evidence type="ECO:0000313" key="9">
    <source>
        <dbReference type="EMBL" id="WDI00265.1"/>
    </source>
</evidence>
<feature type="domain" description="Major facilitator superfamily (MFS) profile" evidence="8">
    <location>
        <begin position="8"/>
        <end position="382"/>
    </location>
</feature>
<feature type="transmembrane region" description="Helical" evidence="7">
    <location>
        <begin position="42"/>
        <end position="62"/>
    </location>
</feature>